<dbReference type="EMBL" id="LUEZ02000040">
    <property type="protein sequence ID" value="RDB26071.1"/>
    <property type="molecule type" value="Genomic_DNA"/>
</dbReference>
<evidence type="ECO:0000313" key="2">
    <source>
        <dbReference type="EMBL" id="RDB26071.1"/>
    </source>
</evidence>
<reference evidence="2" key="1">
    <citation type="submission" date="2018-04" db="EMBL/GenBank/DDBJ databases">
        <title>Whole genome sequencing of Hypsizygus marmoreus.</title>
        <authorList>
            <person name="Choi I.-G."/>
            <person name="Min B."/>
            <person name="Kim J.-G."/>
            <person name="Kim S."/>
            <person name="Oh Y.-L."/>
            <person name="Kong W.-S."/>
            <person name="Park H."/>
            <person name="Jeong J."/>
            <person name="Song E.-S."/>
        </authorList>
    </citation>
    <scope>NUCLEOTIDE SEQUENCE [LARGE SCALE GENOMIC DNA]</scope>
    <source>
        <strain evidence="2">51987-8</strain>
    </source>
</reference>
<feature type="region of interest" description="Disordered" evidence="1">
    <location>
        <begin position="68"/>
        <end position="118"/>
    </location>
</feature>
<evidence type="ECO:0000313" key="3">
    <source>
        <dbReference type="Proteomes" id="UP000076154"/>
    </source>
</evidence>
<dbReference type="OrthoDB" id="2919784at2759"/>
<feature type="region of interest" description="Disordered" evidence="1">
    <location>
        <begin position="322"/>
        <end position="363"/>
    </location>
</feature>
<organism evidence="2 3">
    <name type="scientific">Hypsizygus marmoreus</name>
    <name type="common">White beech mushroom</name>
    <name type="synonym">Agaricus marmoreus</name>
    <dbReference type="NCBI Taxonomy" id="39966"/>
    <lineage>
        <taxon>Eukaryota</taxon>
        <taxon>Fungi</taxon>
        <taxon>Dikarya</taxon>
        <taxon>Basidiomycota</taxon>
        <taxon>Agaricomycotina</taxon>
        <taxon>Agaricomycetes</taxon>
        <taxon>Agaricomycetidae</taxon>
        <taxon>Agaricales</taxon>
        <taxon>Tricholomatineae</taxon>
        <taxon>Lyophyllaceae</taxon>
        <taxon>Hypsizygus</taxon>
    </lineage>
</organism>
<gene>
    <name evidence="2" type="ORF">Hypma_006154</name>
</gene>
<evidence type="ECO:0000256" key="1">
    <source>
        <dbReference type="SAM" id="MobiDB-lite"/>
    </source>
</evidence>
<proteinExistence type="predicted"/>
<protein>
    <submittedName>
        <fullName evidence="2">Uncharacterized protein</fullName>
    </submittedName>
</protein>
<dbReference type="STRING" id="39966.A0A369JUQ8"/>
<dbReference type="InParanoid" id="A0A369JUQ8"/>
<sequence length="390" mass="42192">MTEMADSKAIRDAITAAQVEATAIPLREYDADDITVHGFPSHNAVIEIPSFEGFTDFELDLSCLSPPSSPPASIIETDTRSMSPPASPSSRRSISFQSSASHSHDKSPSPRLLPVTPSTVARGSWPLMRYVGRGTPIDRNRRIEWGGIGNEDIGEDGVLFSTVRSTSLDSAIRPSQRSISPEWNILASSPLGRRSSTLPPRNRSRSFAPETVVETPAIKLEGLGTDNTGEWSSLLQTVLGSATTEEATASTSKLPEPPAVEVPKASVVHEVSAKPSMSPEEIRQLNTGLEMDLDIDTALDLALGYRGGMNWFEVGMLPESGRASPSSVYSSHPPSLRPSPPPSVSASDNRSPTSTKAEPDRRVEVKSGAQVWWRRILRRLRKAHFLLGAH</sequence>
<comment type="caution">
    <text evidence="2">The sequence shown here is derived from an EMBL/GenBank/DDBJ whole genome shotgun (WGS) entry which is preliminary data.</text>
</comment>
<feature type="compositionally biased region" description="Low complexity" evidence="1">
    <location>
        <begin position="324"/>
        <end position="334"/>
    </location>
</feature>
<dbReference type="Proteomes" id="UP000076154">
    <property type="component" value="Unassembled WGS sequence"/>
</dbReference>
<dbReference type="AlphaFoldDB" id="A0A369JUQ8"/>
<feature type="compositionally biased region" description="Low complexity" evidence="1">
    <location>
        <begin position="81"/>
        <end position="101"/>
    </location>
</feature>
<keyword evidence="3" id="KW-1185">Reference proteome</keyword>
<accession>A0A369JUQ8</accession>
<name>A0A369JUQ8_HYPMA</name>